<protein>
    <recommendedName>
        <fullName evidence="5">SMI1/KNR4 family protein</fullName>
    </recommendedName>
</protein>
<proteinExistence type="predicted"/>
<dbReference type="AlphaFoldDB" id="A0A427M602"/>
<dbReference type="EMBL" id="JACHXH010000048">
    <property type="protein sequence ID" value="MBB3139086.1"/>
    <property type="molecule type" value="Genomic_DNA"/>
</dbReference>
<dbReference type="OrthoDB" id="9924342at2"/>
<evidence type="ECO:0000313" key="2">
    <source>
        <dbReference type="EMBL" id="RSB59270.1"/>
    </source>
</evidence>
<accession>A0A427M602</accession>
<evidence type="ECO:0000313" key="1">
    <source>
        <dbReference type="EMBL" id="MBB3139086.1"/>
    </source>
</evidence>
<dbReference type="EMBL" id="RJJT01000047">
    <property type="protein sequence ID" value="RSB59270.1"/>
    <property type="molecule type" value="Genomic_DNA"/>
</dbReference>
<evidence type="ECO:0008006" key="5">
    <source>
        <dbReference type="Google" id="ProtNLM"/>
    </source>
</evidence>
<dbReference type="RefSeq" id="WP_125851198.1">
    <property type="nucleotide sequence ID" value="NZ_JACHXH010000048.1"/>
</dbReference>
<reference evidence="1 4" key="2">
    <citation type="submission" date="2020-08" db="EMBL/GenBank/DDBJ databases">
        <title>Genomic Encyclopedia of Type Strains, Phase III (KMG-III): the genomes of soil and plant-associated and newly described type strains.</title>
        <authorList>
            <person name="Whitman W."/>
        </authorList>
    </citation>
    <scope>NUCLEOTIDE SEQUENCE [LARGE SCALE GENOMIC DNA]</scope>
    <source>
        <strain evidence="1 4">CECT 4113</strain>
    </source>
</reference>
<evidence type="ECO:0000313" key="3">
    <source>
        <dbReference type="Proteomes" id="UP000277279"/>
    </source>
</evidence>
<evidence type="ECO:0000313" key="4">
    <source>
        <dbReference type="Proteomes" id="UP000518315"/>
    </source>
</evidence>
<sequence length="78" mass="8487">MTDKTDAWETLIELGRSAMAGVYLNPVAEEDALDQMQVAARQGLGEVVPEAYVALLRLTNGIQINCAYFKTAEDLVAL</sequence>
<comment type="caution">
    <text evidence="2">The sequence shown here is derived from an EMBL/GenBank/DDBJ whole genome shotgun (WGS) entry which is preliminary data.</text>
</comment>
<name>A0A427M602_9HYPH</name>
<dbReference type="Proteomes" id="UP000277279">
    <property type="component" value="Unassembled WGS sequence"/>
</dbReference>
<gene>
    <name evidence="2" type="ORF">EFD55_32770</name>
    <name evidence="1" type="ORF">FHS26_006867</name>
</gene>
<dbReference type="Proteomes" id="UP000518315">
    <property type="component" value="Unassembled WGS sequence"/>
</dbReference>
<organism evidence="2 3">
    <name type="scientific">Rhizobium pisi</name>
    <dbReference type="NCBI Taxonomy" id="574561"/>
    <lineage>
        <taxon>Bacteria</taxon>
        <taxon>Pseudomonadati</taxon>
        <taxon>Pseudomonadota</taxon>
        <taxon>Alphaproteobacteria</taxon>
        <taxon>Hyphomicrobiales</taxon>
        <taxon>Rhizobiaceae</taxon>
        <taxon>Rhizobium/Agrobacterium group</taxon>
        <taxon>Rhizobium</taxon>
    </lineage>
</organism>
<keyword evidence="4" id="KW-1185">Reference proteome</keyword>
<reference evidence="2 3" key="1">
    <citation type="submission" date="2018-11" db="EMBL/GenBank/DDBJ databases">
        <authorList>
            <person name="Huo Y."/>
        </authorList>
    </citation>
    <scope>NUCLEOTIDE SEQUENCE [LARGE SCALE GENOMIC DNA]</scope>
    <source>
        <strain evidence="2 3">DSM 30132</strain>
    </source>
</reference>